<dbReference type="GO" id="GO:0071949">
    <property type="term" value="F:FAD binding"/>
    <property type="evidence" value="ECO:0007669"/>
    <property type="project" value="InterPro"/>
</dbReference>
<dbReference type="STRING" id="1028.SAMN05661096_01001"/>
<dbReference type="PROSITE" id="PS51387">
    <property type="entry name" value="FAD_PCMH"/>
    <property type="match status" value="1"/>
</dbReference>
<protein>
    <recommendedName>
        <fullName evidence="6 19">UDP-N-acetylenolpyruvoylglucosamine reductase</fullName>
        <ecNumber evidence="5 19">1.3.1.98</ecNumber>
    </recommendedName>
    <alternativeName>
        <fullName evidence="17 19">UDP-N-acetylmuramate dehydrogenase</fullName>
    </alternativeName>
</protein>
<evidence type="ECO:0000256" key="18">
    <source>
        <dbReference type="ARBA" id="ARBA00048914"/>
    </source>
</evidence>
<keyword evidence="9 19" id="KW-0285">Flavoprotein</keyword>
<dbReference type="UniPathway" id="UPA00219"/>
<dbReference type="SUPFAM" id="SSF56194">
    <property type="entry name" value="Uridine diphospho-N-Acetylenolpyruvylglucosamine reductase, MurB, C-terminal domain"/>
    <property type="match status" value="1"/>
</dbReference>
<feature type="domain" description="FAD-binding PCMH-type" evidence="20">
    <location>
        <begin position="18"/>
        <end position="189"/>
    </location>
</feature>
<dbReference type="InterPro" id="IPR006094">
    <property type="entry name" value="Oxid_FAD_bind_N"/>
</dbReference>
<evidence type="ECO:0000259" key="20">
    <source>
        <dbReference type="PROSITE" id="PS51387"/>
    </source>
</evidence>
<feature type="active site" description="Proton donor" evidence="19">
    <location>
        <position position="241"/>
    </location>
</feature>
<comment type="pathway">
    <text evidence="4 19">Cell wall biogenesis; peptidoglycan biosynthesis.</text>
</comment>
<reference evidence="22" key="1">
    <citation type="submission" date="2017-04" db="EMBL/GenBank/DDBJ databases">
        <authorList>
            <person name="Varghese N."/>
            <person name="Submissions S."/>
        </authorList>
    </citation>
    <scope>NUCLEOTIDE SEQUENCE [LARGE SCALE GENOMIC DNA]</scope>
    <source>
        <strain evidence="22">DSM 4125</strain>
    </source>
</reference>
<comment type="catalytic activity">
    <reaction evidence="18 19">
        <text>UDP-N-acetyl-alpha-D-muramate + NADP(+) = UDP-N-acetyl-3-O-(1-carboxyvinyl)-alpha-D-glucosamine + NADPH + H(+)</text>
        <dbReference type="Rhea" id="RHEA:12248"/>
        <dbReference type="ChEBI" id="CHEBI:15378"/>
        <dbReference type="ChEBI" id="CHEBI:57783"/>
        <dbReference type="ChEBI" id="CHEBI:58349"/>
        <dbReference type="ChEBI" id="CHEBI:68483"/>
        <dbReference type="ChEBI" id="CHEBI:70757"/>
        <dbReference type="EC" id="1.3.1.98"/>
    </reaction>
</comment>
<dbReference type="InterPro" id="IPR016166">
    <property type="entry name" value="FAD-bd_PCMH"/>
</dbReference>
<dbReference type="OrthoDB" id="9804753at2"/>
<dbReference type="EC" id="1.3.1.98" evidence="5 19"/>
<dbReference type="NCBIfam" id="NF010478">
    <property type="entry name" value="PRK13903.1"/>
    <property type="match status" value="1"/>
</dbReference>
<accession>A0A1X7IRR2</accession>
<keyword evidence="14 19" id="KW-0560">Oxidoreductase</keyword>
<keyword evidence="8 19" id="KW-0132">Cell division</keyword>
<keyword evidence="11 19" id="KW-0521">NADP</keyword>
<evidence type="ECO:0000256" key="9">
    <source>
        <dbReference type="ARBA" id="ARBA00022630"/>
    </source>
</evidence>
<sequence>MLKFMNSKDLKAYNTFGFDVKADLFIEIKSVSEFQELMSTSEWKNNRHLILGGGSNVLLTNDFHGLVVVNRIEGIEVVEETDKIVTVKCGGGESWHQFVLHTLKQKWGGLENLSLIPGTVGAAPMQNIGAYGVEIKDSFHSLEAINLNTGKLEVFFAEHCQFAYRESVFKHKLKGQYLIATVSFQLDKPKFHQLKLDYGVIEDVMAEKNIENPSIQDVSDAIIKIRQSKLPDPAEIGNSGSFFKNPIIDAAQFKKLQNEFPEIPSYDLGNGQVKLAAAWLIEKAGWKGYQENGVGVHQKQALVLVNYGEGEGKEVLNLAKKIQDSIQSKFGVELSPEVNFI</sequence>
<dbReference type="InterPro" id="IPR036635">
    <property type="entry name" value="MurB_C_sf"/>
</dbReference>
<dbReference type="PANTHER" id="PTHR21071">
    <property type="entry name" value="UDP-N-ACETYLENOLPYRUVOYLGLUCOSAMINE REDUCTASE"/>
    <property type="match status" value="1"/>
</dbReference>
<keyword evidence="22" id="KW-1185">Reference proteome</keyword>
<feature type="active site" evidence="19">
    <location>
        <position position="165"/>
    </location>
</feature>
<dbReference type="InterPro" id="IPR016167">
    <property type="entry name" value="FAD-bd_PCMH_sub1"/>
</dbReference>
<proteinExistence type="inferred from homology"/>
<dbReference type="NCBIfam" id="NF000755">
    <property type="entry name" value="PRK00046.1"/>
    <property type="match status" value="1"/>
</dbReference>
<dbReference type="GO" id="GO:0009252">
    <property type="term" value="P:peptidoglycan biosynthetic process"/>
    <property type="evidence" value="ECO:0007669"/>
    <property type="project" value="UniProtKB-UniRule"/>
</dbReference>
<evidence type="ECO:0000256" key="12">
    <source>
        <dbReference type="ARBA" id="ARBA00022960"/>
    </source>
</evidence>
<organism evidence="21 22">
    <name type="scientific">Marivirga sericea</name>
    <dbReference type="NCBI Taxonomy" id="1028"/>
    <lineage>
        <taxon>Bacteria</taxon>
        <taxon>Pseudomonadati</taxon>
        <taxon>Bacteroidota</taxon>
        <taxon>Cytophagia</taxon>
        <taxon>Cytophagales</taxon>
        <taxon>Marivirgaceae</taxon>
        <taxon>Marivirga</taxon>
    </lineage>
</organism>
<evidence type="ECO:0000256" key="17">
    <source>
        <dbReference type="ARBA" id="ARBA00031026"/>
    </source>
</evidence>
<dbReference type="Gene3D" id="3.90.78.10">
    <property type="entry name" value="UDP-N-acetylenolpyruvoylglucosamine reductase, C-terminal domain"/>
    <property type="match status" value="1"/>
</dbReference>
<evidence type="ECO:0000256" key="19">
    <source>
        <dbReference type="HAMAP-Rule" id="MF_00037"/>
    </source>
</evidence>
<evidence type="ECO:0000313" key="22">
    <source>
        <dbReference type="Proteomes" id="UP000193804"/>
    </source>
</evidence>
<dbReference type="GO" id="GO:0051301">
    <property type="term" value="P:cell division"/>
    <property type="evidence" value="ECO:0007669"/>
    <property type="project" value="UniProtKB-KW"/>
</dbReference>
<evidence type="ECO:0000256" key="2">
    <source>
        <dbReference type="ARBA" id="ARBA00003921"/>
    </source>
</evidence>
<dbReference type="GO" id="GO:0005829">
    <property type="term" value="C:cytosol"/>
    <property type="evidence" value="ECO:0007669"/>
    <property type="project" value="TreeGrafter"/>
</dbReference>
<keyword evidence="16 19" id="KW-0961">Cell wall biogenesis/degradation</keyword>
<keyword evidence="12 19" id="KW-0133">Cell shape</keyword>
<dbReference type="Pfam" id="PF01565">
    <property type="entry name" value="FAD_binding_4"/>
    <property type="match status" value="1"/>
</dbReference>
<dbReference type="EMBL" id="FXAW01000001">
    <property type="protein sequence ID" value="SMG17859.1"/>
    <property type="molecule type" value="Genomic_DNA"/>
</dbReference>
<dbReference type="NCBIfam" id="TIGR00179">
    <property type="entry name" value="murB"/>
    <property type="match status" value="1"/>
</dbReference>
<comment type="subcellular location">
    <subcellularLocation>
        <location evidence="3 19">Cytoplasm</location>
    </subcellularLocation>
</comment>
<dbReference type="Gene3D" id="3.30.465.10">
    <property type="match status" value="1"/>
</dbReference>
<dbReference type="SUPFAM" id="SSF56176">
    <property type="entry name" value="FAD-binding/transporter-associated domain-like"/>
    <property type="match status" value="1"/>
</dbReference>
<evidence type="ECO:0000256" key="10">
    <source>
        <dbReference type="ARBA" id="ARBA00022827"/>
    </source>
</evidence>
<dbReference type="Gene3D" id="3.30.43.10">
    <property type="entry name" value="Uridine Diphospho-n-acetylenolpyruvylglucosamine Reductase, domain 2"/>
    <property type="match status" value="1"/>
</dbReference>
<dbReference type="GO" id="GO:0071555">
    <property type="term" value="P:cell wall organization"/>
    <property type="evidence" value="ECO:0007669"/>
    <property type="project" value="UniProtKB-KW"/>
</dbReference>
<keyword evidence="15 19" id="KW-0131">Cell cycle</keyword>
<comment type="cofactor">
    <cofactor evidence="1 19">
        <name>FAD</name>
        <dbReference type="ChEBI" id="CHEBI:57692"/>
    </cofactor>
</comment>
<evidence type="ECO:0000256" key="4">
    <source>
        <dbReference type="ARBA" id="ARBA00004752"/>
    </source>
</evidence>
<evidence type="ECO:0000256" key="5">
    <source>
        <dbReference type="ARBA" id="ARBA00012518"/>
    </source>
</evidence>
<evidence type="ECO:0000256" key="6">
    <source>
        <dbReference type="ARBA" id="ARBA00015188"/>
    </source>
</evidence>
<dbReference type="AlphaFoldDB" id="A0A1X7IRR2"/>
<dbReference type="InterPro" id="IPR011601">
    <property type="entry name" value="MurB_C"/>
</dbReference>
<gene>
    <name evidence="19" type="primary">murB</name>
    <name evidence="21" type="ORF">SAMN05661096_01001</name>
</gene>
<keyword evidence="13 19" id="KW-0573">Peptidoglycan synthesis</keyword>
<evidence type="ECO:0000256" key="7">
    <source>
        <dbReference type="ARBA" id="ARBA00022490"/>
    </source>
</evidence>
<dbReference type="HAMAP" id="MF_00037">
    <property type="entry name" value="MurB"/>
    <property type="match status" value="1"/>
</dbReference>
<dbReference type="InterPro" id="IPR016169">
    <property type="entry name" value="FAD-bd_PCMH_sub2"/>
</dbReference>
<keyword evidence="10 19" id="KW-0274">FAD</keyword>
<dbReference type="PANTHER" id="PTHR21071:SF4">
    <property type="entry name" value="UDP-N-ACETYLENOLPYRUVOYLGLUCOSAMINE REDUCTASE"/>
    <property type="match status" value="1"/>
</dbReference>
<dbReference type="GO" id="GO:0008762">
    <property type="term" value="F:UDP-N-acetylmuramate dehydrogenase activity"/>
    <property type="evidence" value="ECO:0007669"/>
    <property type="project" value="UniProtKB-UniRule"/>
</dbReference>
<dbReference type="InterPro" id="IPR003170">
    <property type="entry name" value="MurB"/>
</dbReference>
<evidence type="ECO:0000256" key="11">
    <source>
        <dbReference type="ARBA" id="ARBA00022857"/>
    </source>
</evidence>
<evidence type="ECO:0000256" key="13">
    <source>
        <dbReference type="ARBA" id="ARBA00022984"/>
    </source>
</evidence>
<evidence type="ECO:0000256" key="15">
    <source>
        <dbReference type="ARBA" id="ARBA00023306"/>
    </source>
</evidence>
<feature type="active site" evidence="19">
    <location>
        <position position="337"/>
    </location>
</feature>
<comment type="similarity">
    <text evidence="19">Belongs to the MurB family.</text>
</comment>
<evidence type="ECO:0000256" key="1">
    <source>
        <dbReference type="ARBA" id="ARBA00001974"/>
    </source>
</evidence>
<evidence type="ECO:0000313" key="21">
    <source>
        <dbReference type="EMBL" id="SMG17859.1"/>
    </source>
</evidence>
<dbReference type="Proteomes" id="UP000193804">
    <property type="component" value="Unassembled WGS sequence"/>
</dbReference>
<evidence type="ECO:0000256" key="16">
    <source>
        <dbReference type="ARBA" id="ARBA00023316"/>
    </source>
</evidence>
<keyword evidence="7 19" id="KW-0963">Cytoplasm</keyword>
<name>A0A1X7IRR2_9BACT</name>
<evidence type="ECO:0000256" key="14">
    <source>
        <dbReference type="ARBA" id="ARBA00023002"/>
    </source>
</evidence>
<dbReference type="Pfam" id="PF02873">
    <property type="entry name" value="MurB_C"/>
    <property type="match status" value="1"/>
</dbReference>
<evidence type="ECO:0000256" key="8">
    <source>
        <dbReference type="ARBA" id="ARBA00022618"/>
    </source>
</evidence>
<dbReference type="InterPro" id="IPR036318">
    <property type="entry name" value="FAD-bd_PCMH-like_sf"/>
</dbReference>
<evidence type="ECO:0000256" key="3">
    <source>
        <dbReference type="ARBA" id="ARBA00004496"/>
    </source>
</evidence>
<dbReference type="GO" id="GO:0008360">
    <property type="term" value="P:regulation of cell shape"/>
    <property type="evidence" value="ECO:0007669"/>
    <property type="project" value="UniProtKB-KW"/>
</dbReference>
<comment type="function">
    <text evidence="2 19">Cell wall formation.</text>
</comment>